<keyword evidence="1" id="KW-0472">Membrane</keyword>
<organism evidence="2 3">
    <name type="scientific">Pseudoalteromonas lipolytica</name>
    <dbReference type="NCBI Taxonomy" id="570156"/>
    <lineage>
        <taxon>Bacteria</taxon>
        <taxon>Pseudomonadati</taxon>
        <taxon>Pseudomonadota</taxon>
        <taxon>Gammaproteobacteria</taxon>
        <taxon>Alteromonadales</taxon>
        <taxon>Pseudoalteromonadaceae</taxon>
        <taxon>Pseudoalteromonas</taxon>
    </lineage>
</organism>
<sequence length="324" mass="36933">MSGYAFVRQGVKPFLIVVLVLLFVIYIYSSREAAIFATNSESSNDTTASQHVEAQVNISATKPDTSLLADESAEQVSEANDSREFIIKNAPKWRFDGVFIDHFTELKQRAKQGDAEANYLIAQNLKYCFNAPLDAEALEATLAESYEFSDAGDTQNRVLEKYEYCEGVDLATRRSFYRYLAMAAEQGSAFAQQTFAGLTPEFYMKSQFPEKLSRAEFIKNRDGFKERKTVFLEQAAKQGSEQALMSLASMYYSEQVGEHSAAKAYAINRLIMEITQNNDVYNRYAWFEQRQYPTLSDEELSIANNLFDQWLLQIKQNGTLYLKH</sequence>
<accession>A0ABU8SUD1</accession>
<comment type="caution">
    <text evidence="2">The sequence shown here is derived from an EMBL/GenBank/DDBJ whole genome shotgun (WGS) entry which is preliminary data.</text>
</comment>
<keyword evidence="1" id="KW-1133">Transmembrane helix</keyword>
<dbReference type="InterPro" id="IPR011990">
    <property type="entry name" value="TPR-like_helical_dom_sf"/>
</dbReference>
<gene>
    <name evidence="2" type="ORF">PQI24_11390</name>
</gene>
<dbReference type="Proteomes" id="UP001377972">
    <property type="component" value="Unassembled WGS sequence"/>
</dbReference>
<evidence type="ECO:0008006" key="4">
    <source>
        <dbReference type="Google" id="ProtNLM"/>
    </source>
</evidence>
<evidence type="ECO:0000313" key="2">
    <source>
        <dbReference type="EMBL" id="MEJ6496641.1"/>
    </source>
</evidence>
<keyword evidence="3" id="KW-1185">Reference proteome</keyword>
<proteinExistence type="predicted"/>
<feature type="transmembrane region" description="Helical" evidence="1">
    <location>
        <begin position="12"/>
        <end position="29"/>
    </location>
</feature>
<evidence type="ECO:0000256" key="1">
    <source>
        <dbReference type="SAM" id="Phobius"/>
    </source>
</evidence>
<dbReference type="Gene3D" id="1.25.40.10">
    <property type="entry name" value="Tetratricopeptide repeat domain"/>
    <property type="match status" value="1"/>
</dbReference>
<dbReference type="RefSeq" id="WP_235378113.1">
    <property type="nucleotide sequence ID" value="NZ_JAQPZS010000009.1"/>
</dbReference>
<name>A0ABU8SUD1_9GAMM</name>
<protein>
    <recommendedName>
        <fullName evidence="4">Sel1 repeat family protein</fullName>
    </recommendedName>
</protein>
<evidence type="ECO:0000313" key="3">
    <source>
        <dbReference type="Proteomes" id="UP001377972"/>
    </source>
</evidence>
<dbReference type="EMBL" id="JAQPZS010000009">
    <property type="protein sequence ID" value="MEJ6496641.1"/>
    <property type="molecule type" value="Genomic_DNA"/>
</dbReference>
<keyword evidence="1" id="KW-0812">Transmembrane</keyword>
<reference evidence="2 3" key="1">
    <citation type="submission" date="2023-01" db="EMBL/GenBank/DDBJ databases">
        <title>Trichodesmium-associated heterotrophic epibiont bacteria.</title>
        <authorList>
            <person name="Cleveland C.S."/>
            <person name="Webb E.A."/>
        </authorList>
    </citation>
    <scope>NUCLEOTIDE SEQUENCE [LARGE SCALE GENOMIC DNA]</scope>
    <source>
        <strain evidence="2 3">USCH2</strain>
    </source>
</reference>